<evidence type="ECO:0000256" key="2">
    <source>
        <dbReference type="SAM" id="Phobius"/>
    </source>
</evidence>
<evidence type="ECO:0000313" key="3">
    <source>
        <dbReference type="EMBL" id="MDM8194947.1"/>
    </source>
</evidence>
<reference evidence="3 4" key="2">
    <citation type="submission" date="2023-06" db="EMBL/GenBank/DDBJ databases">
        <authorList>
            <person name="Zeman M."/>
            <person name="Kubasova T."/>
            <person name="Jahodarova E."/>
            <person name="Nykrynova M."/>
            <person name="Rychlik I."/>
        </authorList>
    </citation>
    <scope>NUCLEOTIDE SEQUENCE [LARGE SCALE GENOMIC DNA]</scope>
    <source>
        <strain evidence="3 4">ET341</strain>
    </source>
</reference>
<protein>
    <submittedName>
        <fullName evidence="3">Uncharacterized protein</fullName>
    </submittedName>
</protein>
<dbReference type="EMBL" id="JAUDCK010000002">
    <property type="protein sequence ID" value="MDM8194947.1"/>
    <property type="molecule type" value="Genomic_DNA"/>
</dbReference>
<gene>
    <name evidence="3" type="ORF">QUV98_01305</name>
</gene>
<keyword evidence="2" id="KW-1133">Transmembrane helix</keyword>
<comment type="caution">
    <text evidence="3">The sequence shown here is derived from an EMBL/GenBank/DDBJ whole genome shotgun (WGS) entry which is preliminary data.</text>
</comment>
<keyword evidence="1" id="KW-0175">Coiled coil</keyword>
<dbReference type="Proteomes" id="UP001529275">
    <property type="component" value="Unassembled WGS sequence"/>
</dbReference>
<reference evidence="4" key="1">
    <citation type="submission" date="2023-06" db="EMBL/GenBank/DDBJ databases">
        <title>Identification and characterization of horizontal gene transfer across gut microbiota members of farm animals based on homology search.</title>
        <authorList>
            <person name="Zeman M."/>
            <person name="Kubasova T."/>
            <person name="Jahodarova E."/>
            <person name="Nykrynova M."/>
            <person name="Rychlik I."/>
        </authorList>
    </citation>
    <scope>NUCLEOTIDE SEQUENCE [LARGE SCALE GENOMIC DNA]</scope>
    <source>
        <strain evidence="4">ET341</strain>
    </source>
</reference>
<dbReference type="RefSeq" id="WP_087297406.1">
    <property type="nucleotide sequence ID" value="NZ_JAUDCK010000002.1"/>
</dbReference>
<feature type="coiled-coil region" evidence="1">
    <location>
        <begin position="23"/>
        <end position="60"/>
    </location>
</feature>
<accession>A0ABT7UFL8</accession>
<name>A0ABT7UFL8_9FIRM</name>
<feature type="transmembrane region" description="Helical" evidence="2">
    <location>
        <begin position="6"/>
        <end position="21"/>
    </location>
</feature>
<evidence type="ECO:0000256" key="1">
    <source>
        <dbReference type="SAM" id="Coils"/>
    </source>
</evidence>
<organism evidence="3 4">
    <name type="scientific">Massilimicrobiota timonensis</name>
    <dbReference type="NCBI Taxonomy" id="1776392"/>
    <lineage>
        <taxon>Bacteria</taxon>
        <taxon>Bacillati</taxon>
        <taxon>Bacillota</taxon>
        <taxon>Erysipelotrichia</taxon>
        <taxon>Erysipelotrichales</taxon>
        <taxon>Erysipelotrichaceae</taxon>
        <taxon>Massilimicrobiota</taxon>
    </lineage>
</organism>
<evidence type="ECO:0000313" key="4">
    <source>
        <dbReference type="Proteomes" id="UP001529275"/>
    </source>
</evidence>
<keyword evidence="4" id="KW-1185">Reference proteome</keyword>
<proteinExistence type="predicted"/>
<sequence>MIVLYIIGGFVCLLLAIYVLDRREKMSKKIKQIKEQKQEIQELNNQLDEIQYQLDLMDDSIQKAHDISSQILFYMKK</sequence>
<keyword evidence="2" id="KW-0472">Membrane</keyword>
<keyword evidence="2" id="KW-0812">Transmembrane</keyword>